<feature type="transmembrane region" description="Helical" evidence="1">
    <location>
        <begin position="38"/>
        <end position="56"/>
    </location>
</feature>
<gene>
    <name evidence="2" type="ORF">BSTOLATCC_MIC5504</name>
</gene>
<evidence type="ECO:0000256" key="1">
    <source>
        <dbReference type="SAM" id="Phobius"/>
    </source>
</evidence>
<protein>
    <submittedName>
        <fullName evidence="2">Uncharacterized protein</fullName>
    </submittedName>
</protein>
<evidence type="ECO:0000313" key="3">
    <source>
        <dbReference type="Proteomes" id="UP001162131"/>
    </source>
</evidence>
<evidence type="ECO:0000313" key="2">
    <source>
        <dbReference type="EMBL" id="CAG9312262.1"/>
    </source>
</evidence>
<keyword evidence="1" id="KW-0812">Transmembrane</keyword>
<organism evidence="2 3">
    <name type="scientific">Blepharisma stoltei</name>
    <dbReference type="NCBI Taxonomy" id="1481888"/>
    <lineage>
        <taxon>Eukaryota</taxon>
        <taxon>Sar</taxon>
        <taxon>Alveolata</taxon>
        <taxon>Ciliophora</taxon>
        <taxon>Postciliodesmatophora</taxon>
        <taxon>Heterotrichea</taxon>
        <taxon>Heterotrichida</taxon>
        <taxon>Blepharismidae</taxon>
        <taxon>Blepharisma</taxon>
    </lineage>
</organism>
<dbReference type="AlphaFoldDB" id="A0AAU9IG74"/>
<name>A0AAU9IG74_9CILI</name>
<dbReference type="EMBL" id="CAJZBQ010000005">
    <property type="protein sequence ID" value="CAG9312262.1"/>
    <property type="molecule type" value="Genomic_DNA"/>
</dbReference>
<keyword evidence="3" id="KW-1185">Reference proteome</keyword>
<keyword evidence="1" id="KW-1133">Transmembrane helix</keyword>
<dbReference type="Proteomes" id="UP001162131">
    <property type="component" value="Unassembled WGS sequence"/>
</dbReference>
<accession>A0AAU9IG74</accession>
<sequence>MDWGSHKYRHKLCYYWLGREELTEIERKKLNTKMVLNYWGYYGNVILHLSLGYCLYKKGFFNAQKEWEYWTKLAGTFFFGSFSIYKIDKLIKQDLSIFVADLLYRYRAEIDLLRREKQENLSELKINKMIEFKKLEDKGIDVKRLEQLSESR</sequence>
<keyword evidence="1" id="KW-0472">Membrane</keyword>
<proteinExistence type="predicted"/>
<comment type="caution">
    <text evidence="2">The sequence shown here is derived from an EMBL/GenBank/DDBJ whole genome shotgun (WGS) entry which is preliminary data.</text>
</comment>
<reference evidence="2" key="1">
    <citation type="submission" date="2021-09" db="EMBL/GenBank/DDBJ databases">
        <authorList>
            <consortium name="AG Swart"/>
            <person name="Singh M."/>
            <person name="Singh A."/>
            <person name="Seah K."/>
            <person name="Emmerich C."/>
        </authorList>
    </citation>
    <scope>NUCLEOTIDE SEQUENCE</scope>
    <source>
        <strain evidence="2">ATCC30299</strain>
    </source>
</reference>